<comment type="similarity">
    <text evidence="2">Belongs to the binding-protein-dependent transport system permease family. HisMQ subfamily.</text>
</comment>
<feature type="transmembrane region" description="Helical" evidence="9">
    <location>
        <begin position="201"/>
        <end position="223"/>
    </location>
</feature>
<dbReference type="InterPro" id="IPR035906">
    <property type="entry name" value="MetI-like_sf"/>
</dbReference>
<name>A0A8J3IW26_9ACTN</name>
<dbReference type="Proteomes" id="UP000612808">
    <property type="component" value="Unassembled WGS sequence"/>
</dbReference>
<feature type="transmembrane region" description="Helical" evidence="9">
    <location>
        <begin position="30"/>
        <end position="52"/>
    </location>
</feature>
<evidence type="ECO:0000256" key="9">
    <source>
        <dbReference type="RuleBase" id="RU363032"/>
    </source>
</evidence>
<dbReference type="SUPFAM" id="SSF161098">
    <property type="entry name" value="MetI-like"/>
    <property type="match status" value="1"/>
</dbReference>
<accession>A0A8J3IW26</accession>
<dbReference type="AlphaFoldDB" id="A0A8J3IW26"/>
<keyword evidence="7 9" id="KW-1133">Transmembrane helix</keyword>
<evidence type="ECO:0000256" key="5">
    <source>
        <dbReference type="ARBA" id="ARBA00022692"/>
    </source>
</evidence>
<organism evidence="11 12">
    <name type="scientific">Actinocatenispora rupis</name>
    <dbReference type="NCBI Taxonomy" id="519421"/>
    <lineage>
        <taxon>Bacteria</taxon>
        <taxon>Bacillati</taxon>
        <taxon>Actinomycetota</taxon>
        <taxon>Actinomycetes</taxon>
        <taxon>Micromonosporales</taxon>
        <taxon>Micromonosporaceae</taxon>
        <taxon>Actinocatenispora</taxon>
    </lineage>
</organism>
<dbReference type="RefSeq" id="WP_203654722.1">
    <property type="nucleotide sequence ID" value="NZ_BAAAZM010000002.1"/>
</dbReference>
<keyword evidence="8 9" id="KW-0472">Membrane</keyword>
<keyword evidence="5 9" id="KW-0812">Transmembrane</keyword>
<dbReference type="GO" id="GO:0006865">
    <property type="term" value="P:amino acid transport"/>
    <property type="evidence" value="ECO:0007669"/>
    <property type="project" value="UniProtKB-KW"/>
</dbReference>
<keyword evidence="4" id="KW-1003">Cell membrane</keyword>
<evidence type="ECO:0000313" key="11">
    <source>
        <dbReference type="EMBL" id="GID09743.1"/>
    </source>
</evidence>
<dbReference type="EMBL" id="BOMB01000003">
    <property type="protein sequence ID" value="GID09743.1"/>
    <property type="molecule type" value="Genomic_DNA"/>
</dbReference>
<dbReference type="Gene3D" id="1.10.3720.10">
    <property type="entry name" value="MetI-like"/>
    <property type="match status" value="1"/>
</dbReference>
<dbReference type="PROSITE" id="PS50928">
    <property type="entry name" value="ABC_TM1"/>
    <property type="match status" value="1"/>
</dbReference>
<feature type="transmembrane region" description="Helical" evidence="9">
    <location>
        <begin position="64"/>
        <end position="85"/>
    </location>
</feature>
<keyword evidence="6" id="KW-0029">Amino-acid transport</keyword>
<evidence type="ECO:0000256" key="1">
    <source>
        <dbReference type="ARBA" id="ARBA00004651"/>
    </source>
</evidence>
<dbReference type="PANTHER" id="PTHR30614">
    <property type="entry name" value="MEMBRANE COMPONENT OF AMINO ACID ABC TRANSPORTER"/>
    <property type="match status" value="1"/>
</dbReference>
<dbReference type="NCBIfam" id="TIGR01726">
    <property type="entry name" value="HEQRo_perm_3TM"/>
    <property type="match status" value="1"/>
</dbReference>
<dbReference type="InterPro" id="IPR010065">
    <property type="entry name" value="AA_ABC_transptr_permease_3TM"/>
</dbReference>
<sequence length="251" mass="27155">MGDFLHTFFDVHEMWSVLPELLGEGLRNTLLIAVLAIVFGLVLGMLLAVLLLSKRRLVRLPARLYVDVFRGLPAIVTVSLVGLGLPAAHLRPFGRSPLGYAVLAVGLISAAYCAEIFRSGIQSVPPGQLQAGRSLGLSYLKTMRLVVVPQGIRNVLPALAGQFIVDIKESSLVYLLGLAVGQRELYFIAQEHQAASYNSSSLVAAGLCYLVITIPLTYLVNWLDRRMRAGRPRVATPAPVEPAAEQTEVSA</sequence>
<dbReference type="InterPro" id="IPR000515">
    <property type="entry name" value="MetI-like"/>
</dbReference>
<evidence type="ECO:0000256" key="7">
    <source>
        <dbReference type="ARBA" id="ARBA00022989"/>
    </source>
</evidence>
<dbReference type="GO" id="GO:0043190">
    <property type="term" value="C:ATP-binding cassette (ABC) transporter complex"/>
    <property type="evidence" value="ECO:0007669"/>
    <property type="project" value="InterPro"/>
</dbReference>
<dbReference type="GO" id="GO:0022857">
    <property type="term" value="F:transmembrane transporter activity"/>
    <property type="evidence" value="ECO:0007669"/>
    <property type="project" value="InterPro"/>
</dbReference>
<evidence type="ECO:0000313" key="12">
    <source>
        <dbReference type="Proteomes" id="UP000612808"/>
    </source>
</evidence>
<reference evidence="11" key="1">
    <citation type="submission" date="2021-01" db="EMBL/GenBank/DDBJ databases">
        <title>Whole genome shotgun sequence of Actinocatenispora rupis NBRC 107355.</title>
        <authorList>
            <person name="Komaki H."/>
            <person name="Tamura T."/>
        </authorList>
    </citation>
    <scope>NUCLEOTIDE SEQUENCE</scope>
    <source>
        <strain evidence="11">NBRC 107355</strain>
    </source>
</reference>
<evidence type="ECO:0000256" key="2">
    <source>
        <dbReference type="ARBA" id="ARBA00010072"/>
    </source>
</evidence>
<dbReference type="CDD" id="cd06261">
    <property type="entry name" value="TM_PBP2"/>
    <property type="match status" value="1"/>
</dbReference>
<comment type="subcellular location">
    <subcellularLocation>
        <location evidence="1 9">Cell membrane</location>
        <topology evidence="1 9">Multi-pass membrane protein</topology>
    </subcellularLocation>
</comment>
<evidence type="ECO:0000259" key="10">
    <source>
        <dbReference type="PROSITE" id="PS50928"/>
    </source>
</evidence>
<feature type="domain" description="ABC transmembrane type-1" evidence="10">
    <location>
        <begin position="26"/>
        <end position="220"/>
    </location>
</feature>
<evidence type="ECO:0000256" key="6">
    <source>
        <dbReference type="ARBA" id="ARBA00022970"/>
    </source>
</evidence>
<dbReference type="PANTHER" id="PTHR30614:SF20">
    <property type="entry name" value="GLUTAMINE TRANSPORT SYSTEM PERMEASE PROTEIN GLNP"/>
    <property type="match status" value="1"/>
</dbReference>
<proteinExistence type="inferred from homology"/>
<evidence type="ECO:0000256" key="3">
    <source>
        <dbReference type="ARBA" id="ARBA00022448"/>
    </source>
</evidence>
<dbReference type="InterPro" id="IPR043429">
    <property type="entry name" value="ArtM/GltK/GlnP/TcyL/YhdX-like"/>
</dbReference>
<protein>
    <submittedName>
        <fullName evidence="11">Amino acid ABC transporter permease</fullName>
    </submittedName>
</protein>
<comment type="caution">
    <text evidence="11">The sequence shown here is derived from an EMBL/GenBank/DDBJ whole genome shotgun (WGS) entry which is preliminary data.</text>
</comment>
<keyword evidence="12" id="KW-1185">Reference proteome</keyword>
<evidence type="ECO:0000256" key="4">
    <source>
        <dbReference type="ARBA" id="ARBA00022475"/>
    </source>
</evidence>
<dbReference type="Pfam" id="PF00528">
    <property type="entry name" value="BPD_transp_1"/>
    <property type="match status" value="1"/>
</dbReference>
<evidence type="ECO:0000256" key="8">
    <source>
        <dbReference type="ARBA" id="ARBA00023136"/>
    </source>
</evidence>
<keyword evidence="3 9" id="KW-0813">Transport</keyword>
<gene>
    <name evidence="11" type="ORF">Aru02nite_06320</name>
</gene>